<keyword evidence="2" id="KW-1185">Reference proteome</keyword>
<comment type="caution">
    <text evidence="1">The sequence shown here is derived from an EMBL/GenBank/DDBJ whole genome shotgun (WGS) entry which is preliminary data.</text>
</comment>
<proteinExistence type="predicted"/>
<dbReference type="EMBL" id="MU825602">
    <property type="protein sequence ID" value="KAJ7388151.1"/>
    <property type="molecule type" value="Genomic_DNA"/>
</dbReference>
<accession>A0A9X0D6D7</accession>
<dbReference type="AlphaFoldDB" id="A0A9X0D6D7"/>
<evidence type="ECO:0000313" key="2">
    <source>
        <dbReference type="Proteomes" id="UP001163046"/>
    </source>
</evidence>
<protein>
    <submittedName>
        <fullName evidence="1">Rab GTPase binding</fullName>
    </submittedName>
</protein>
<gene>
    <name evidence="1" type="primary">RUNDC1_4</name>
    <name evidence="1" type="ORF">OS493_039534</name>
</gene>
<sequence>MSETEATQTKLPECDPVIILNYYIQFGCSGKQIQDQIIRKATSYAAPGYFLQQPCKDGHGSAPVPCRLLILLCQKAVIG</sequence>
<reference evidence="1" key="1">
    <citation type="submission" date="2023-01" db="EMBL/GenBank/DDBJ databases">
        <title>Genome assembly of the deep-sea coral Lophelia pertusa.</title>
        <authorList>
            <person name="Herrera S."/>
            <person name="Cordes E."/>
        </authorList>
    </citation>
    <scope>NUCLEOTIDE SEQUENCE</scope>
    <source>
        <strain evidence="1">USNM1676648</strain>
        <tissue evidence="1">Polyp</tissue>
    </source>
</reference>
<name>A0A9X0D6D7_9CNID</name>
<feature type="non-terminal residue" evidence="1">
    <location>
        <position position="79"/>
    </location>
</feature>
<evidence type="ECO:0000313" key="1">
    <source>
        <dbReference type="EMBL" id="KAJ7388151.1"/>
    </source>
</evidence>
<organism evidence="1 2">
    <name type="scientific">Desmophyllum pertusum</name>
    <dbReference type="NCBI Taxonomy" id="174260"/>
    <lineage>
        <taxon>Eukaryota</taxon>
        <taxon>Metazoa</taxon>
        <taxon>Cnidaria</taxon>
        <taxon>Anthozoa</taxon>
        <taxon>Hexacorallia</taxon>
        <taxon>Scleractinia</taxon>
        <taxon>Caryophylliina</taxon>
        <taxon>Caryophylliidae</taxon>
        <taxon>Desmophyllum</taxon>
    </lineage>
</organism>
<dbReference type="Proteomes" id="UP001163046">
    <property type="component" value="Unassembled WGS sequence"/>
</dbReference>